<reference evidence="2 3" key="1">
    <citation type="submission" date="2019-04" db="EMBL/GenBank/DDBJ databases">
        <title>Friends and foes A comparative genomics study of 23 Aspergillus species from section Flavi.</title>
        <authorList>
            <consortium name="DOE Joint Genome Institute"/>
            <person name="Kjaerbolling I."/>
            <person name="Vesth T."/>
            <person name="Frisvad J.C."/>
            <person name="Nybo J.L."/>
            <person name="Theobald S."/>
            <person name="Kildgaard S."/>
            <person name="Isbrandt T."/>
            <person name="Kuo A."/>
            <person name="Sato A."/>
            <person name="Lyhne E.K."/>
            <person name="Kogle M.E."/>
            <person name="Wiebenga A."/>
            <person name="Kun R.S."/>
            <person name="Lubbers R.J."/>
            <person name="Makela M.R."/>
            <person name="Barry K."/>
            <person name="Chovatia M."/>
            <person name="Clum A."/>
            <person name="Daum C."/>
            <person name="Haridas S."/>
            <person name="He G."/>
            <person name="LaButti K."/>
            <person name="Lipzen A."/>
            <person name="Mondo S."/>
            <person name="Riley R."/>
            <person name="Salamov A."/>
            <person name="Simmons B.A."/>
            <person name="Magnuson J.K."/>
            <person name="Henrissat B."/>
            <person name="Mortensen U.H."/>
            <person name="Larsen T.O."/>
            <person name="Devries R.P."/>
            <person name="Grigoriev I.V."/>
            <person name="Machida M."/>
            <person name="Baker S.E."/>
            <person name="Andersen M.R."/>
        </authorList>
    </citation>
    <scope>NUCLEOTIDE SEQUENCE [LARGE SCALE GENOMIC DNA]</scope>
    <source>
        <strain evidence="2 3">IBT 18842</strain>
    </source>
</reference>
<evidence type="ECO:0000313" key="2">
    <source>
        <dbReference type="EMBL" id="KAE8149471.1"/>
    </source>
</evidence>
<accession>A0A5N6TTR9</accession>
<keyword evidence="3" id="KW-1185">Reference proteome</keyword>
<organism evidence="2 3">
    <name type="scientific">Aspergillus avenaceus</name>
    <dbReference type="NCBI Taxonomy" id="36643"/>
    <lineage>
        <taxon>Eukaryota</taxon>
        <taxon>Fungi</taxon>
        <taxon>Dikarya</taxon>
        <taxon>Ascomycota</taxon>
        <taxon>Pezizomycotina</taxon>
        <taxon>Eurotiomycetes</taxon>
        <taxon>Eurotiomycetidae</taxon>
        <taxon>Eurotiales</taxon>
        <taxon>Aspergillaceae</taxon>
        <taxon>Aspergillus</taxon>
        <taxon>Aspergillus subgen. Circumdati</taxon>
    </lineage>
</organism>
<evidence type="ECO:0000259" key="1">
    <source>
        <dbReference type="Pfam" id="PF01636"/>
    </source>
</evidence>
<proteinExistence type="predicted"/>
<dbReference type="Gene3D" id="3.90.1200.10">
    <property type="match status" value="1"/>
</dbReference>
<keyword evidence="2" id="KW-0808">Transferase</keyword>
<dbReference type="EMBL" id="ML742122">
    <property type="protein sequence ID" value="KAE8149471.1"/>
    <property type="molecule type" value="Genomic_DNA"/>
</dbReference>
<keyword evidence="2" id="KW-0418">Kinase</keyword>
<dbReference type="InterPro" id="IPR051678">
    <property type="entry name" value="AGP_Transferase"/>
</dbReference>
<dbReference type="OrthoDB" id="10003767at2759"/>
<dbReference type="SUPFAM" id="SSF56112">
    <property type="entry name" value="Protein kinase-like (PK-like)"/>
    <property type="match status" value="1"/>
</dbReference>
<dbReference type="AlphaFoldDB" id="A0A5N6TTR9"/>
<protein>
    <submittedName>
        <fullName evidence="2">Kinase-like domain-containing protein</fullName>
    </submittedName>
</protein>
<dbReference type="Pfam" id="PF01636">
    <property type="entry name" value="APH"/>
    <property type="match status" value="1"/>
</dbReference>
<name>A0A5N6TTR9_ASPAV</name>
<dbReference type="InterPro" id="IPR002575">
    <property type="entry name" value="Aminoglycoside_PTrfase"/>
</dbReference>
<sequence>MASIRLERLAAYVSTTRNKRHNVNSENRYKAELGAPISGSYHVLYPVKFNDGVSWLLKVPANGTRNRFQDSDARALRSEALTMRLLRSETTIPLPDVFAFSDTCDNELNCPFILMDYIQGVSLYKVWFDRTSTEDLVRARRIRCLKDLAAAMAQLNRFSFNQGGSLVFDDRGCLEGVGPLRQVDRVAMLERYGDNDDSTVYLETGPFSHPEEYYTALLGCQCRPETSLDVGMLKLLRTLISWIPERDGENAFVLAHADYNFQNVLVSEDGALQAIIDWDGVGAVPRSVGCERLPSWLTCDWNSPMYSWKEDMERDTTPWGVWEDSPGTLKMYRSAYAGFIASHLSEGAQGSMNLTNNSLICESLLKAVNDPLCTVEVLENIFRGIVQHVASPSAKGFNFTNVCWALGKGRLSEYHWECLRLGFNALLKQSNGL</sequence>
<dbReference type="GO" id="GO:0016301">
    <property type="term" value="F:kinase activity"/>
    <property type="evidence" value="ECO:0007669"/>
    <property type="project" value="UniProtKB-KW"/>
</dbReference>
<gene>
    <name evidence="2" type="ORF">BDV25DRAFT_156287</name>
</gene>
<dbReference type="PANTHER" id="PTHR21310">
    <property type="entry name" value="AMINOGLYCOSIDE PHOSPHOTRANSFERASE-RELATED-RELATED"/>
    <property type="match status" value="1"/>
</dbReference>
<dbReference type="Proteomes" id="UP000325780">
    <property type="component" value="Unassembled WGS sequence"/>
</dbReference>
<evidence type="ECO:0000313" key="3">
    <source>
        <dbReference type="Proteomes" id="UP000325780"/>
    </source>
</evidence>
<dbReference type="InterPro" id="IPR011009">
    <property type="entry name" value="Kinase-like_dom_sf"/>
</dbReference>
<dbReference type="Gene3D" id="1.10.510.10">
    <property type="entry name" value="Transferase(Phosphotransferase) domain 1"/>
    <property type="match status" value="1"/>
</dbReference>
<feature type="domain" description="Aminoglycoside phosphotransferase" evidence="1">
    <location>
        <begin position="69"/>
        <end position="282"/>
    </location>
</feature>
<dbReference type="PANTHER" id="PTHR21310:SF51">
    <property type="entry name" value="AMINOGLYCOSIDE PHOSPHOTRANSFERASE DOMAIN-CONTAINING PROTEIN"/>
    <property type="match status" value="1"/>
</dbReference>